<dbReference type="Pfam" id="PF03781">
    <property type="entry name" value="FGE-sulfatase"/>
    <property type="match status" value="1"/>
</dbReference>
<dbReference type="InterPro" id="IPR016187">
    <property type="entry name" value="CTDL_fold"/>
</dbReference>
<dbReference type="AlphaFoldDB" id="A0A6J2SP75"/>
<dbReference type="GeneID" id="115482997"/>
<dbReference type="InterPro" id="IPR042095">
    <property type="entry name" value="SUMF_sf"/>
</dbReference>
<protein>
    <submittedName>
        <fullName evidence="5 6">Formylglycine-generating enzyme</fullName>
    </submittedName>
</protein>
<evidence type="ECO:0000313" key="6">
    <source>
        <dbReference type="RefSeq" id="XP_030079513.1"/>
    </source>
</evidence>
<sequence>MGKLKAALVLLAIFSHQANADCGCNKLERDATVAETVVEEPAQQVCQQQARNKNKHYRDYYPEETEEEMEGMSLIPGGSHHVGTNEPHFKADQESPERLVKLNDFFLDKYEVSNANFAEFVEATNYTTEAERFGDSFIFKTLLRPEQQAELEDYRVANAVWWYKVSGVNWRHPNGIDSNLDGLEQHPVVHVSWRDAVAYCDWAGKRLPSEAEWEVACRGGKQRKLFPWGNKLMPKDKHWLNIWQGEFPDGNTQEDGYQFTCPVDRFRQNNYDLYNIVGNVWEWTSDLWQAGDTGQSPNRVKKGGSYLCHKSYCYRYRCAARSQNTEDSSAGNLGFRCAKNA</sequence>
<evidence type="ECO:0000313" key="4">
    <source>
        <dbReference type="Proteomes" id="UP000504633"/>
    </source>
</evidence>
<dbReference type="SUPFAM" id="SSF56436">
    <property type="entry name" value="C-type lectin-like"/>
    <property type="match status" value="1"/>
</dbReference>
<proteinExistence type="inferred from homology"/>
<dbReference type="Proteomes" id="UP000504633">
    <property type="component" value="Unplaced"/>
</dbReference>
<dbReference type="OrthoDB" id="659at2759"/>
<evidence type="ECO:0000256" key="2">
    <source>
        <dbReference type="SAM" id="SignalP"/>
    </source>
</evidence>
<dbReference type="RefSeq" id="XP_030079513.1">
    <property type="nucleotide sequence ID" value="XM_030223653.1"/>
</dbReference>
<keyword evidence="2" id="KW-0732">Signal</keyword>
<dbReference type="PANTHER" id="PTHR23150:SF19">
    <property type="entry name" value="FORMYLGLYCINE-GENERATING ENZYME"/>
    <property type="match status" value="1"/>
</dbReference>
<reference evidence="5 6" key="1">
    <citation type="submission" date="2025-04" db="UniProtKB">
        <authorList>
            <consortium name="RefSeq"/>
        </authorList>
    </citation>
    <scope>IDENTIFICATION</scope>
    <source>
        <strain evidence="5 6">15085-1641.00</strain>
        <tissue evidence="5 6">Whole body</tissue>
    </source>
</reference>
<feature type="chain" id="PRO_5044642570" evidence="2">
    <location>
        <begin position="21"/>
        <end position="341"/>
    </location>
</feature>
<name>A0A6J2SP75_DROHY</name>
<dbReference type="GO" id="GO:0005783">
    <property type="term" value="C:endoplasmic reticulum"/>
    <property type="evidence" value="ECO:0007669"/>
    <property type="project" value="TreeGrafter"/>
</dbReference>
<feature type="signal peptide" evidence="2">
    <location>
        <begin position="1"/>
        <end position="20"/>
    </location>
</feature>
<dbReference type="GO" id="GO:0120147">
    <property type="term" value="F:formylglycine-generating oxidase activity"/>
    <property type="evidence" value="ECO:0007669"/>
    <property type="project" value="TreeGrafter"/>
</dbReference>
<feature type="domain" description="Sulfatase-modifying factor enzyme-like" evidence="3">
    <location>
        <begin position="69"/>
        <end position="339"/>
    </location>
</feature>
<evidence type="ECO:0000259" key="3">
    <source>
        <dbReference type="Pfam" id="PF03781"/>
    </source>
</evidence>
<dbReference type="KEGG" id="dhe:115482997"/>
<evidence type="ECO:0000256" key="1">
    <source>
        <dbReference type="ARBA" id="ARBA00005310"/>
    </source>
</evidence>
<evidence type="ECO:0000313" key="5">
    <source>
        <dbReference type="RefSeq" id="XP_023167103.2"/>
    </source>
</evidence>
<dbReference type="Gene3D" id="3.90.1580.10">
    <property type="entry name" value="paralog of FGE (formylglycine-generating enzyme)"/>
    <property type="match status" value="1"/>
</dbReference>
<dbReference type="InterPro" id="IPR005532">
    <property type="entry name" value="SUMF_dom"/>
</dbReference>
<gene>
    <name evidence="6" type="primary">LOC115482997</name>
    <name evidence="5" type="synonym">LOC111596885</name>
</gene>
<keyword evidence="4" id="KW-1185">Reference proteome</keyword>
<dbReference type="InterPro" id="IPR051043">
    <property type="entry name" value="Sulfatase_Mod_Factor_Kinase"/>
</dbReference>
<dbReference type="KEGG" id="dhe:111596885"/>
<accession>A0A6J2SP75</accession>
<comment type="similarity">
    <text evidence="1">Belongs to the sulfatase-modifying factor family.</text>
</comment>
<organism evidence="4 6">
    <name type="scientific">Drosophila hydei</name>
    <name type="common">Fruit fly</name>
    <dbReference type="NCBI Taxonomy" id="7224"/>
    <lineage>
        <taxon>Eukaryota</taxon>
        <taxon>Metazoa</taxon>
        <taxon>Ecdysozoa</taxon>
        <taxon>Arthropoda</taxon>
        <taxon>Hexapoda</taxon>
        <taxon>Insecta</taxon>
        <taxon>Pterygota</taxon>
        <taxon>Neoptera</taxon>
        <taxon>Endopterygota</taxon>
        <taxon>Diptera</taxon>
        <taxon>Brachycera</taxon>
        <taxon>Muscomorpha</taxon>
        <taxon>Ephydroidea</taxon>
        <taxon>Drosophilidae</taxon>
        <taxon>Drosophila</taxon>
    </lineage>
</organism>
<dbReference type="RefSeq" id="XP_023167103.2">
    <property type="nucleotide sequence ID" value="XM_023311335.2"/>
</dbReference>
<dbReference type="PANTHER" id="PTHR23150">
    <property type="entry name" value="SULFATASE MODIFYING FACTOR 1, 2"/>
    <property type="match status" value="1"/>
</dbReference>